<proteinExistence type="inferred from homology"/>
<organism evidence="7 8">
    <name type="scientific">Corynebacterium callunae DSM 20147</name>
    <dbReference type="NCBI Taxonomy" id="1121353"/>
    <lineage>
        <taxon>Bacteria</taxon>
        <taxon>Bacillati</taxon>
        <taxon>Actinomycetota</taxon>
        <taxon>Actinomycetes</taxon>
        <taxon>Mycobacteriales</taxon>
        <taxon>Corynebacteriaceae</taxon>
        <taxon>Corynebacterium</taxon>
    </lineage>
</organism>
<evidence type="ECO:0000256" key="2">
    <source>
        <dbReference type="ARBA" id="ARBA00022448"/>
    </source>
</evidence>
<dbReference type="KEGG" id="ccn:H924_11095"/>
<dbReference type="PROSITE" id="PS51257">
    <property type="entry name" value="PROKAR_LIPOPROTEIN"/>
    <property type="match status" value="1"/>
</dbReference>
<dbReference type="STRING" id="1121353.H924_11095"/>
<protein>
    <recommendedName>
        <fullName evidence="9">ABC transporter substrate-binding protein</fullName>
    </recommendedName>
</protein>
<comment type="subcellular location">
    <subcellularLocation>
        <location evidence="1">Cell envelope</location>
    </subcellularLocation>
</comment>
<dbReference type="GO" id="GO:0007155">
    <property type="term" value="P:cell adhesion"/>
    <property type="evidence" value="ECO:0007669"/>
    <property type="project" value="InterPro"/>
</dbReference>
<evidence type="ECO:0000256" key="6">
    <source>
        <dbReference type="SAM" id="SignalP"/>
    </source>
</evidence>
<dbReference type="SUPFAM" id="SSF53807">
    <property type="entry name" value="Helical backbone' metal receptor"/>
    <property type="match status" value="1"/>
</dbReference>
<dbReference type="Proteomes" id="UP000011760">
    <property type="component" value="Chromosome"/>
</dbReference>
<dbReference type="PATRIC" id="fig|1121353.3.peg.2268"/>
<keyword evidence="4 6" id="KW-0732">Signal</keyword>
<gene>
    <name evidence="7" type="ORF">H924_11095</name>
</gene>
<evidence type="ECO:0000256" key="5">
    <source>
        <dbReference type="RuleBase" id="RU003512"/>
    </source>
</evidence>
<evidence type="ECO:0000313" key="8">
    <source>
        <dbReference type="Proteomes" id="UP000011760"/>
    </source>
</evidence>
<dbReference type="RefSeq" id="WP_015652073.1">
    <property type="nucleotide sequence ID" value="NC_020506.1"/>
</dbReference>
<dbReference type="GO" id="GO:0046872">
    <property type="term" value="F:metal ion binding"/>
    <property type="evidence" value="ECO:0007669"/>
    <property type="project" value="UniProtKB-KW"/>
</dbReference>
<keyword evidence="8" id="KW-1185">Reference proteome</keyword>
<dbReference type="PANTHER" id="PTHR42953">
    <property type="entry name" value="HIGH-AFFINITY ZINC UPTAKE SYSTEM PROTEIN ZNUA-RELATED"/>
    <property type="match status" value="1"/>
</dbReference>
<evidence type="ECO:0000256" key="1">
    <source>
        <dbReference type="ARBA" id="ARBA00004196"/>
    </source>
</evidence>
<evidence type="ECO:0008006" key="9">
    <source>
        <dbReference type="Google" id="ProtNLM"/>
    </source>
</evidence>
<dbReference type="InterPro" id="IPR006127">
    <property type="entry name" value="ZnuA-like"/>
</dbReference>
<dbReference type="EMBL" id="CP004354">
    <property type="protein sequence ID" value="AGG67647.1"/>
    <property type="molecule type" value="Genomic_DNA"/>
</dbReference>
<dbReference type="AlphaFoldDB" id="M1UVS7"/>
<evidence type="ECO:0000313" key="7">
    <source>
        <dbReference type="EMBL" id="AGG67647.1"/>
    </source>
</evidence>
<feature type="signal peptide" evidence="6">
    <location>
        <begin position="1"/>
        <end position="26"/>
    </location>
</feature>
<accession>M1UVS7</accession>
<dbReference type="PRINTS" id="PR00690">
    <property type="entry name" value="ADHESNFAMILY"/>
</dbReference>
<dbReference type="PANTHER" id="PTHR42953:SF1">
    <property type="entry name" value="METAL-BINDING PROTEIN HI_0362-RELATED"/>
    <property type="match status" value="1"/>
</dbReference>
<dbReference type="InterPro" id="IPR006128">
    <property type="entry name" value="Lipoprotein_PsaA-like"/>
</dbReference>
<dbReference type="GO" id="GO:0030313">
    <property type="term" value="C:cell envelope"/>
    <property type="evidence" value="ECO:0007669"/>
    <property type="project" value="UniProtKB-SubCell"/>
</dbReference>
<dbReference type="OrthoDB" id="5296019at2"/>
<dbReference type="eggNOG" id="COG0803">
    <property type="taxonomic scope" value="Bacteria"/>
</dbReference>
<reference evidence="7 8" key="1">
    <citation type="submission" date="2013-02" db="EMBL/GenBank/DDBJ databases">
        <title>The complete genome sequence of Corynebacterium callunae DSM 20147.</title>
        <authorList>
            <person name="Ruckert C."/>
            <person name="Albersmeier A."/>
            <person name="Kalinowski J."/>
        </authorList>
    </citation>
    <scope>NUCLEOTIDE SEQUENCE [LARGE SCALE GENOMIC DNA]</scope>
    <source>
        <strain evidence="7 8">DSM 20147</strain>
    </source>
</reference>
<keyword evidence="2 5" id="KW-0813">Transport</keyword>
<dbReference type="Pfam" id="PF01297">
    <property type="entry name" value="ZnuA"/>
    <property type="match status" value="1"/>
</dbReference>
<dbReference type="InterPro" id="IPR050492">
    <property type="entry name" value="Bact_metal-bind_prot9"/>
</dbReference>
<sequence length="301" mass="31613">MEFMKKLLWTLPLLPLALVGCSSTNADSAGSASEDGALNVVTSTQVWADVATAVSPDANVEALISGGSADPHSFEPSATDMAKIAEADIIIVGGGGYDSWLYDSLEADDSRIVHAMDLNEHDHSEHAADAHEAEVDNEHVWYSTDAVSEVASDFAAKVVELNADATVTPEAVTAKMDELHAEIAALPAVKIAQTEPIADHIISESQLIESTPAGYRATTLSEGEATASDVAAFQEIIRTHGIDVLIYNPQSASPVATSLKELAEENNIPVVEISETPEGSENFLDTFTKAVTDLAAAAQGV</sequence>
<evidence type="ECO:0000256" key="4">
    <source>
        <dbReference type="ARBA" id="ARBA00022729"/>
    </source>
</evidence>
<keyword evidence="3" id="KW-0479">Metal-binding</keyword>
<dbReference type="GO" id="GO:0030001">
    <property type="term" value="P:metal ion transport"/>
    <property type="evidence" value="ECO:0007669"/>
    <property type="project" value="InterPro"/>
</dbReference>
<dbReference type="Gene3D" id="3.40.50.1980">
    <property type="entry name" value="Nitrogenase molybdenum iron protein domain"/>
    <property type="match status" value="2"/>
</dbReference>
<dbReference type="HOGENOM" id="CLU_016838_0_0_11"/>
<feature type="chain" id="PRO_5038813183" description="ABC transporter substrate-binding protein" evidence="6">
    <location>
        <begin position="27"/>
        <end position="301"/>
    </location>
</feature>
<name>M1UVS7_9CORY</name>
<comment type="similarity">
    <text evidence="5">Belongs to the bacterial solute-binding protein 9 family.</text>
</comment>
<evidence type="ECO:0000256" key="3">
    <source>
        <dbReference type="ARBA" id="ARBA00022723"/>
    </source>
</evidence>